<feature type="non-terminal residue" evidence="1">
    <location>
        <position position="34"/>
    </location>
</feature>
<dbReference type="AlphaFoldDB" id="X1ST71"/>
<comment type="caution">
    <text evidence="1">The sequence shown here is derived from an EMBL/GenBank/DDBJ whole genome shotgun (WGS) entry which is preliminary data.</text>
</comment>
<protein>
    <submittedName>
        <fullName evidence="1">Uncharacterized protein</fullName>
    </submittedName>
</protein>
<sequence length="34" mass="4105">MKCSKEMEDEYKDFQSDHVVYHDDFADYSTNEPT</sequence>
<name>X1ST71_9ZZZZ</name>
<proteinExistence type="predicted"/>
<accession>X1ST71</accession>
<gene>
    <name evidence="1" type="ORF">S12H4_31210</name>
</gene>
<evidence type="ECO:0000313" key="1">
    <source>
        <dbReference type="EMBL" id="GAI96133.1"/>
    </source>
</evidence>
<reference evidence="1" key="1">
    <citation type="journal article" date="2014" name="Front. Microbiol.">
        <title>High frequency of phylogenetically diverse reductive dehalogenase-homologous genes in deep subseafloor sedimentary metagenomes.</title>
        <authorList>
            <person name="Kawai M."/>
            <person name="Futagami T."/>
            <person name="Toyoda A."/>
            <person name="Takaki Y."/>
            <person name="Nishi S."/>
            <person name="Hori S."/>
            <person name="Arai W."/>
            <person name="Tsubouchi T."/>
            <person name="Morono Y."/>
            <person name="Uchiyama I."/>
            <person name="Ito T."/>
            <person name="Fujiyama A."/>
            <person name="Inagaki F."/>
            <person name="Takami H."/>
        </authorList>
    </citation>
    <scope>NUCLEOTIDE SEQUENCE</scope>
    <source>
        <strain evidence="1">Expedition CK06-06</strain>
    </source>
</reference>
<organism evidence="1">
    <name type="scientific">marine sediment metagenome</name>
    <dbReference type="NCBI Taxonomy" id="412755"/>
    <lineage>
        <taxon>unclassified sequences</taxon>
        <taxon>metagenomes</taxon>
        <taxon>ecological metagenomes</taxon>
    </lineage>
</organism>
<dbReference type="EMBL" id="BARW01018198">
    <property type="protein sequence ID" value="GAI96133.1"/>
    <property type="molecule type" value="Genomic_DNA"/>
</dbReference>